<accession>A0ACB9R0C9</accession>
<proteinExistence type="predicted"/>
<organism evidence="1 2">
    <name type="scientific">Melastoma candidum</name>
    <dbReference type="NCBI Taxonomy" id="119954"/>
    <lineage>
        <taxon>Eukaryota</taxon>
        <taxon>Viridiplantae</taxon>
        <taxon>Streptophyta</taxon>
        <taxon>Embryophyta</taxon>
        <taxon>Tracheophyta</taxon>
        <taxon>Spermatophyta</taxon>
        <taxon>Magnoliopsida</taxon>
        <taxon>eudicotyledons</taxon>
        <taxon>Gunneridae</taxon>
        <taxon>Pentapetalae</taxon>
        <taxon>rosids</taxon>
        <taxon>malvids</taxon>
        <taxon>Myrtales</taxon>
        <taxon>Melastomataceae</taxon>
        <taxon>Melastomatoideae</taxon>
        <taxon>Melastomateae</taxon>
        <taxon>Melastoma</taxon>
    </lineage>
</organism>
<comment type="caution">
    <text evidence="1">The sequence shown here is derived from an EMBL/GenBank/DDBJ whole genome shotgun (WGS) entry which is preliminary data.</text>
</comment>
<evidence type="ECO:0000313" key="2">
    <source>
        <dbReference type="Proteomes" id="UP001057402"/>
    </source>
</evidence>
<sequence>MDLLVPDAAKCFSLLDVSKASPPVAISVSVAPPKGRKARPAHERSQRGISGNPNNYNERSSSRRRQSSVLYDVNVERSGDLDVGGKNGIGGTKDARGKEKILVQPRCSTKCSR</sequence>
<reference evidence="2" key="1">
    <citation type="journal article" date="2023" name="Front. Plant Sci.">
        <title>Chromosomal-level genome assembly of Melastoma candidum provides insights into trichome evolution.</title>
        <authorList>
            <person name="Zhong Y."/>
            <person name="Wu W."/>
            <person name="Sun C."/>
            <person name="Zou P."/>
            <person name="Liu Y."/>
            <person name="Dai S."/>
            <person name="Zhou R."/>
        </authorList>
    </citation>
    <scope>NUCLEOTIDE SEQUENCE [LARGE SCALE GENOMIC DNA]</scope>
</reference>
<dbReference type="EMBL" id="CM042883">
    <property type="protein sequence ID" value="KAI4372155.1"/>
    <property type="molecule type" value="Genomic_DNA"/>
</dbReference>
<keyword evidence="2" id="KW-1185">Reference proteome</keyword>
<evidence type="ECO:0000313" key="1">
    <source>
        <dbReference type="EMBL" id="KAI4372155.1"/>
    </source>
</evidence>
<protein>
    <submittedName>
        <fullName evidence="1">Uncharacterized protein</fullName>
    </submittedName>
</protein>
<dbReference type="Proteomes" id="UP001057402">
    <property type="component" value="Chromosome 4"/>
</dbReference>
<name>A0ACB9R0C9_9MYRT</name>
<gene>
    <name evidence="1" type="ORF">MLD38_010426</name>
</gene>